<dbReference type="AlphaFoldDB" id="A0A1G2U9Z1"/>
<reference evidence="2 3" key="1">
    <citation type="journal article" date="2016" name="Nat. Commun.">
        <title>Thousands of microbial genomes shed light on interconnected biogeochemical processes in an aquifer system.</title>
        <authorList>
            <person name="Anantharaman K."/>
            <person name="Brown C.T."/>
            <person name="Hug L.A."/>
            <person name="Sharon I."/>
            <person name="Castelle C.J."/>
            <person name="Probst A.J."/>
            <person name="Thomas B.C."/>
            <person name="Singh A."/>
            <person name="Wilkins M.J."/>
            <person name="Karaoz U."/>
            <person name="Brodie E.L."/>
            <person name="Williams K.H."/>
            <person name="Hubbard S.S."/>
            <person name="Banfield J.F."/>
        </authorList>
    </citation>
    <scope>NUCLEOTIDE SEQUENCE [LARGE SCALE GENOMIC DNA]</scope>
</reference>
<gene>
    <name evidence="2" type="ORF">A3A26_00080</name>
</gene>
<sequence length="198" mass="21901">MKNRNLKKVCPAKLQRSGGFTLVESLVAVSIFSIAVVTLLISLGRGLSDTGYVKKKITAEYLAAEGIEYMRNLRDTYILYSSSGGWSTFNSVLTSGSCFTANGCYFNDQNVSYTDDSMPIVDLQLFACTTSTCSNAPLLYNSATGKYGYTGSSSGFNRQVRVNTINVNEIRIRSTVYWTQNSGNYSITFSENLYNWVE</sequence>
<accession>A0A1G2U9Z1</accession>
<evidence type="ECO:0000313" key="3">
    <source>
        <dbReference type="Proteomes" id="UP000177068"/>
    </source>
</evidence>
<comment type="caution">
    <text evidence="2">The sequence shown here is derived from an EMBL/GenBank/DDBJ whole genome shotgun (WGS) entry which is preliminary data.</text>
</comment>
<dbReference type="InterPro" id="IPR012902">
    <property type="entry name" value="N_methyl_site"/>
</dbReference>
<dbReference type="EMBL" id="MHWG01000003">
    <property type="protein sequence ID" value="OHB06261.1"/>
    <property type="molecule type" value="Genomic_DNA"/>
</dbReference>
<dbReference type="PROSITE" id="PS00409">
    <property type="entry name" value="PROKAR_NTER_METHYL"/>
    <property type="match status" value="1"/>
</dbReference>
<dbReference type="NCBIfam" id="TIGR02532">
    <property type="entry name" value="IV_pilin_GFxxxE"/>
    <property type="match status" value="1"/>
</dbReference>
<keyword evidence="1" id="KW-0812">Transmembrane</keyword>
<evidence type="ECO:0008006" key="4">
    <source>
        <dbReference type="Google" id="ProtNLM"/>
    </source>
</evidence>
<feature type="transmembrane region" description="Helical" evidence="1">
    <location>
        <begin position="21"/>
        <end position="43"/>
    </location>
</feature>
<dbReference type="Proteomes" id="UP000177068">
    <property type="component" value="Unassembled WGS sequence"/>
</dbReference>
<evidence type="ECO:0000313" key="2">
    <source>
        <dbReference type="EMBL" id="OHB06261.1"/>
    </source>
</evidence>
<protein>
    <recommendedName>
        <fullName evidence="4">Prepilin-type N-terminal cleavage/methylation domain-containing protein</fullName>
    </recommendedName>
</protein>
<proteinExistence type="predicted"/>
<dbReference type="Pfam" id="PF07963">
    <property type="entry name" value="N_methyl"/>
    <property type="match status" value="1"/>
</dbReference>
<keyword evidence="1" id="KW-1133">Transmembrane helix</keyword>
<evidence type="ECO:0000256" key="1">
    <source>
        <dbReference type="SAM" id="Phobius"/>
    </source>
</evidence>
<name>A0A1G2U9Z1_9BACT</name>
<organism evidence="2 3">
    <name type="scientific">Candidatus Zambryskibacteria bacterium RIFCSPLOWO2_01_FULL_47_14</name>
    <dbReference type="NCBI Taxonomy" id="1802763"/>
    <lineage>
        <taxon>Bacteria</taxon>
        <taxon>Candidatus Zambryskiibacteriota</taxon>
    </lineage>
</organism>
<keyword evidence="1" id="KW-0472">Membrane</keyword>